<dbReference type="PROSITE" id="PS50174">
    <property type="entry name" value="G_PATCH"/>
    <property type="match status" value="1"/>
</dbReference>
<protein>
    <recommendedName>
        <fullName evidence="2">G-patch domain-containing protein</fullName>
    </recommendedName>
</protein>
<evidence type="ECO:0000313" key="3">
    <source>
        <dbReference type="EMBL" id="QIW99662.1"/>
    </source>
</evidence>
<dbReference type="EMBL" id="CP051141">
    <property type="protein sequence ID" value="QIW99662.1"/>
    <property type="molecule type" value="Genomic_DNA"/>
</dbReference>
<proteinExistence type="predicted"/>
<evidence type="ECO:0000259" key="2">
    <source>
        <dbReference type="PROSITE" id="PS50174"/>
    </source>
</evidence>
<evidence type="ECO:0000256" key="1">
    <source>
        <dbReference type="SAM" id="MobiDB-lite"/>
    </source>
</evidence>
<dbReference type="GO" id="GO:0003676">
    <property type="term" value="F:nucleic acid binding"/>
    <property type="evidence" value="ECO:0007669"/>
    <property type="project" value="InterPro"/>
</dbReference>
<dbReference type="AlphaFoldDB" id="A0A6H0XY30"/>
<dbReference type="PANTHER" id="PTHR20923:SF1">
    <property type="entry name" value="G PATCH DOMAIN AND ANKYRIN REPEAT-CONTAINING PROTEIN 1"/>
    <property type="match status" value="1"/>
</dbReference>
<dbReference type="InterPro" id="IPR000467">
    <property type="entry name" value="G_patch_dom"/>
</dbReference>
<keyword evidence="4" id="KW-1185">Reference proteome</keyword>
<evidence type="ECO:0000313" key="4">
    <source>
        <dbReference type="Proteomes" id="UP000503462"/>
    </source>
</evidence>
<feature type="domain" description="G-patch" evidence="2">
    <location>
        <begin position="133"/>
        <end position="181"/>
    </location>
</feature>
<dbReference type="Pfam" id="PF01585">
    <property type="entry name" value="G-patch"/>
    <property type="match status" value="1"/>
</dbReference>
<reference evidence="3 4" key="1">
    <citation type="journal article" date="2016" name="Sci. Rep.">
        <title>Peltaster fructicola genome reveals evolution from an invasive phytopathogen to an ectophytic parasite.</title>
        <authorList>
            <person name="Xu C."/>
            <person name="Chen H."/>
            <person name="Gleason M.L."/>
            <person name="Xu J.R."/>
            <person name="Liu H."/>
            <person name="Zhang R."/>
            <person name="Sun G."/>
        </authorList>
    </citation>
    <scope>NUCLEOTIDE SEQUENCE [LARGE SCALE GENOMIC DNA]</scope>
    <source>
        <strain evidence="3 4">LNHT1506</strain>
    </source>
</reference>
<dbReference type="SMART" id="SM00443">
    <property type="entry name" value="G_patch"/>
    <property type="match status" value="1"/>
</dbReference>
<dbReference type="OrthoDB" id="20282at2759"/>
<dbReference type="InterPro" id="IPR039146">
    <property type="entry name" value="GPANK1"/>
</dbReference>
<name>A0A6H0XY30_9PEZI</name>
<feature type="compositionally biased region" description="Basic and acidic residues" evidence="1">
    <location>
        <begin position="181"/>
        <end position="203"/>
    </location>
</feature>
<accession>A0A6H0XY30</accession>
<sequence>MSDDEYEIPLVDQRYFGAGIKRKRIRFVTAQPAQDKESSLSRGQLTAEKYLAIVMGPKEKCVDVAQTNESLKSRGKDEHQDIVETNSTPTSVRNTLCKTCLTYIDLADPQQHELSREHQRYQSRVRPSYHIDRQSKAFAMLQAQGWDPDEAPGLGPSGEGLTHPIIPSGRPERLGLGANPAEEKAKPKPAKLDVKQSRELAEQTHREKAKLWGLFNRSEELDKYLGTRELDDYLGLR</sequence>
<feature type="region of interest" description="Disordered" evidence="1">
    <location>
        <begin position="146"/>
        <end position="203"/>
    </location>
</feature>
<dbReference type="PANTHER" id="PTHR20923">
    <property type="entry name" value="BAT4 PROTEIN-RELATED"/>
    <property type="match status" value="1"/>
</dbReference>
<gene>
    <name evidence="3" type="ORF">AMS68_005180</name>
</gene>
<organism evidence="3 4">
    <name type="scientific">Peltaster fructicola</name>
    <dbReference type="NCBI Taxonomy" id="286661"/>
    <lineage>
        <taxon>Eukaryota</taxon>
        <taxon>Fungi</taxon>
        <taxon>Dikarya</taxon>
        <taxon>Ascomycota</taxon>
        <taxon>Pezizomycotina</taxon>
        <taxon>Dothideomycetes</taxon>
        <taxon>Dothideomycetes incertae sedis</taxon>
        <taxon>Peltaster</taxon>
    </lineage>
</organism>
<dbReference type="Proteomes" id="UP000503462">
    <property type="component" value="Chromosome 3"/>
</dbReference>